<evidence type="ECO:0000313" key="2">
    <source>
        <dbReference type="Proteomes" id="UP001489719"/>
    </source>
</evidence>
<name>A0ACC3TMJ3_9ASCO</name>
<gene>
    <name evidence="1" type="ORF">V1517DRAFT_324039</name>
</gene>
<organism evidence="1 2">
    <name type="scientific">Lipomyces orientalis</name>
    <dbReference type="NCBI Taxonomy" id="1233043"/>
    <lineage>
        <taxon>Eukaryota</taxon>
        <taxon>Fungi</taxon>
        <taxon>Dikarya</taxon>
        <taxon>Ascomycota</taxon>
        <taxon>Saccharomycotina</taxon>
        <taxon>Lipomycetes</taxon>
        <taxon>Lipomycetales</taxon>
        <taxon>Lipomycetaceae</taxon>
        <taxon>Lipomyces</taxon>
    </lineage>
</organism>
<reference evidence="2" key="1">
    <citation type="journal article" date="2024" name="Front. Bioeng. Biotechnol.">
        <title>Genome-scale model development and genomic sequencing of the oleaginous clade Lipomyces.</title>
        <authorList>
            <person name="Czajka J.J."/>
            <person name="Han Y."/>
            <person name="Kim J."/>
            <person name="Mondo S.J."/>
            <person name="Hofstad B.A."/>
            <person name="Robles A."/>
            <person name="Haridas S."/>
            <person name="Riley R."/>
            <person name="LaButti K."/>
            <person name="Pangilinan J."/>
            <person name="Andreopoulos W."/>
            <person name="Lipzen A."/>
            <person name="Yan J."/>
            <person name="Wang M."/>
            <person name="Ng V."/>
            <person name="Grigoriev I.V."/>
            <person name="Spatafora J.W."/>
            <person name="Magnuson J.K."/>
            <person name="Baker S.E."/>
            <person name="Pomraning K.R."/>
        </authorList>
    </citation>
    <scope>NUCLEOTIDE SEQUENCE [LARGE SCALE GENOMIC DNA]</scope>
    <source>
        <strain evidence="2">CBS 10300</strain>
    </source>
</reference>
<evidence type="ECO:0000313" key="1">
    <source>
        <dbReference type="EMBL" id="KAK9322210.1"/>
    </source>
</evidence>
<proteinExistence type="predicted"/>
<accession>A0ACC3TMJ3</accession>
<dbReference type="EMBL" id="MU970081">
    <property type="protein sequence ID" value="KAK9322210.1"/>
    <property type="molecule type" value="Genomic_DNA"/>
</dbReference>
<protein>
    <submittedName>
        <fullName evidence="1">Uncharacterized protein</fullName>
    </submittedName>
</protein>
<comment type="caution">
    <text evidence="1">The sequence shown here is derived from an EMBL/GenBank/DDBJ whole genome shotgun (WGS) entry which is preliminary data.</text>
</comment>
<sequence>MGFGDLASAAGLARLNNYLLAESFISGYTPSQADVLVFKAVGSAPDAKTYPNVARWYSNIVSYESEFSDLPGDAAADIATFGPDLPAEEPVTVAAEAAEEEEDEEVDLFGSDDEEEDAEAEKLKQQRLAEYAAKKAAKGPKPAAKSIVTMEVKPWDDETDLDELLENVKSVEMDGLVWGAHQWIAVGYGIKKLQINLVVEDEKISLDELQAAIEEDEDHVQSTDIAAMQKL</sequence>
<keyword evidence="2" id="KW-1185">Reference proteome</keyword>
<dbReference type="Proteomes" id="UP001489719">
    <property type="component" value="Unassembled WGS sequence"/>
</dbReference>